<evidence type="ECO:0000313" key="2">
    <source>
        <dbReference type="Proteomes" id="UP001521785"/>
    </source>
</evidence>
<sequence length="304" mass="35313">MPASDNNTDNDLYLYCEPVPKSPPTRVLHDVPCTAEGATTKVMPSSPFVLEDLSPPPPFRMSDEWAAIDKAYTLYEARQLDMDSERLAEEISWREKHFRRLANMCAQHVPVRFARPMSTRLISQLVKHPELLLRYFQNERRIAWANRVCEWHVQHMDPVNKVGNFNFYTQEKLLRRAVLRNLRLTYEPIIKELFVHISKCLYALVEQGQDLLDDEPLTLLDEILVAEVIDSNADLRHEYRELRDFEQEVAGHRFHGRRKHTGHPLFDDEDFGGCNSGLFINGNWDDMPPLLSETKWGVEGGVND</sequence>
<reference evidence="1 2" key="1">
    <citation type="submission" date="2024-02" db="EMBL/GenBank/DDBJ databases">
        <title>De novo assembly and annotation of 12 fungi associated with fruit tree decline syndrome in Ontario, Canada.</title>
        <authorList>
            <person name="Sulman M."/>
            <person name="Ellouze W."/>
            <person name="Ilyukhin E."/>
        </authorList>
    </citation>
    <scope>NUCLEOTIDE SEQUENCE [LARGE SCALE GENOMIC DNA]</scope>
    <source>
        <strain evidence="1 2">M42-189</strain>
    </source>
</reference>
<dbReference type="EMBL" id="JAKJXO020000003">
    <property type="protein sequence ID" value="KAL1608532.1"/>
    <property type="molecule type" value="Genomic_DNA"/>
</dbReference>
<proteinExistence type="predicted"/>
<organism evidence="1 2">
    <name type="scientific">Paraconiothyrium brasiliense</name>
    <dbReference type="NCBI Taxonomy" id="300254"/>
    <lineage>
        <taxon>Eukaryota</taxon>
        <taxon>Fungi</taxon>
        <taxon>Dikarya</taxon>
        <taxon>Ascomycota</taxon>
        <taxon>Pezizomycotina</taxon>
        <taxon>Dothideomycetes</taxon>
        <taxon>Pleosporomycetidae</taxon>
        <taxon>Pleosporales</taxon>
        <taxon>Massarineae</taxon>
        <taxon>Didymosphaeriaceae</taxon>
        <taxon>Paraconiothyrium</taxon>
    </lineage>
</organism>
<keyword evidence="2" id="KW-1185">Reference proteome</keyword>
<dbReference type="Proteomes" id="UP001521785">
    <property type="component" value="Unassembled WGS sequence"/>
</dbReference>
<name>A0ABR3RX55_9PLEO</name>
<accession>A0ABR3RX55</accession>
<protein>
    <submittedName>
        <fullName evidence="1">Uncharacterized protein</fullName>
    </submittedName>
</protein>
<gene>
    <name evidence="1" type="ORF">SLS60_003474</name>
</gene>
<comment type="caution">
    <text evidence="1">The sequence shown here is derived from an EMBL/GenBank/DDBJ whole genome shotgun (WGS) entry which is preliminary data.</text>
</comment>
<evidence type="ECO:0000313" key="1">
    <source>
        <dbReference type="EMBL" id="KAL1608532.1"/>
    </source>
</evidence>